<dbReference type="Gene3D" id="3.40.190.10">
    <property type="entry name" value="Periplasmic binding protein-like II"/>
    <property type="match status" value="2"/>
</dbReference>
<dbReference type="PANTHER" id="PTHR35936:SF25">
    <property type="entry name" value="ABC TRANSPORTER SUBSTRATE-BINDING PROTEIN"/>
    <property type="match status" value="1"/>
</dbReference>
<dbReference type="SUPFAM" id="SSF53850">
    <property type="entry name" value="Periplasmic binding protein-like II"/>
    <property type="match status" value="1"/>
</dbReference>
<dbReference type="AlphaFoldDB" id="A0A369WT03"/>
<evidence type="ECO:0000256" key="1">
    <source>
        <dbReference type="ARBA" id="ARBA00010333"/>
    </source>
</evidence>
<feature type="domain" description="Solute-binding protein family 3/N-terminal" evidence="3">
    <location>
        <begin position="53"/>
        <end position="280"/>
    </location>
</feature>
<keyword evidence="5" id="KW-1185">Reference proteome</keyword>
<accession>A0A369WT03</accession>
<protein>
    <recommendedName>
        <fullName evidence="3">Solute-binding protein family 3/N-terminal domain-containing protein</fullName>
    </recommendedName>
</protein>
<dbReference type="PANTHER" id="PTHR35936">
    <property type="entry name" value="MEMBRANE-BOUND LYTIC MUREIN TRANSGLYCOSYLASE F"/>
    <property type="match status" value="1"/>
</dbReference>
<dbReference type="EMBL" id="QQOH01000001">
    <property type="protein sequence ID" value="RDE25230.1"/>
    <property type="molecule type" value="Genomic_DNA"/>
</dbReference>
<gene>
    <name evidence="4" type="ORF">DV711_06675</name>
</gene>
<reference evidence="4 5" key="1">
    <citation type="submission" date="2018-07" db="EMBL/GenBank/DDBJ databases">
        <title>Motiliproteus coralliicola sp. nov., a bacterium isolated from Coral.</title>
        <authorList>
            <person name="Wang G."/>
        </authorList>
    </citation>
    <scope>NUCLEOTIDE SEQUENCE [LARGE SCALE GENOMIC DNA]</scope>
    <source>
        <strain evidence="4 5">C34</strain>
    </source>
</reference>
<dbReference type="Pfam" id="PF00497">
    <property type="entry name" value="SBP_bac_3"/>
    <property type="match status" value="1"/>
</dbReference>
<proteinExistence type="inferred from homology"/>
<evidence type="ECO:0000313" key="4">
    <source>
        <dbReference type="EMBL" id="RDE25230.1"/>
    </source>
</evidence>
<organism evidence="4 5">
    <name type="scientific">Motiliproteus coralliicola</name>
    <dbReference type="NCBI Taxonomy" id="2283196"/>
    <lineage>
        <taxon>Bacteria</taxon>
        <taxon>Pseudomonadati</taxon>
        <taxon>Pseudomonadota</taxon>
        <taxon>Gammaproteobacteria</taxon>
        <taxon>Oceanospirillales</taxon>
        <taxon>Oceanospirillaceae</taxon>
        <taxon>Motiliproteus</taxon>
    </lineage>
</organism>
<comment type="similarity">
    <text evidence="1">Belongs to the bacterial solute-binding protein 3 family.</text>
</comment>
<keyword evidence="2" id="KW-0732">Signal</keyword>
<dbReference type="InterPro" id="IPR001638">
    <property type="entry name" value="Solute-binding_3/MltF_N"/>
</dbReference>
<sequence length="291" mass="33185">MHSSMVSAPAEWFSMAVSTQTESPYFRALLRALVLYLVSCCTVSADEQESAPYLMVGTFFPYILEESMDGKPQGLAIDVLHRVTELTGDQFKVLVLPWPRALRLVEVGAADGLIGPYKTRQREAILDYSATEIYHDHMIFLSRGKDFKTIRQWRGNLQGIADQRIITVRGWAYGAEFEQIKPRLQTVEANTFSHGLQLLQKGRGELLAANERNAIFEVRKEQLQPKIAYLTPPFGRMVGYFGFSKQKGDHQFQRRFNQALSEMHHNGEMLELWTKHGLKLYPETAPQSLSE</sequence>
<evidence type="ECO:0000259" key="3">
    <source>
        <dbReference type="SMART" id="SM00062"/>
    </source>
</evidence>
<evidence type="ECO:0000313" key="5">
    <source>
        <dbReference type="Proteomes" id="UP000253769"/>
    </source>
</evidence>
<name>A0A369WT03_9GAMM</name>
<dbReference type="OrthoDB" id="7354650at2"/>
<dbReference type="SMART" id="SM00062">
    <property type="entry name" value="PBPb"/>
    <property type="match status" value="1"/>
</dbReference>
<comment type="caution">
    <text evidence="4">The sequence shown here is derived from an EMBL/GenBank/DDBJ whole genome shotgun (WGS) entry which is preliminary data.</text>
</comment>
<dbReference type="Proteomes" id="UP000253769">
    <property type="component" value="Unassembled WGS sequence"/>
</dbReference>
<evidence type="ECO:0000256" key="2">
    <source>
        <dbReference type="ARBA" id="ARBA00022729"/>
    </source>
</evidence>